<dbReference type="RefSeq" id="WP_183228795.1">
    <property type="nucleotide sequence ID" value="NZ_JACHIM010000003.1"/>
</dbReference>
<dbReference type="InterPro" id="IPR005653">
    <property type="entry name" value="OstA-like_N"/>
</dbReference>
<dbReference type="PANTHER" id="PTHR36504:SF1">
    <property type="entry name" value="LIPOPOLYSACCHARIDE EXPORT SYSTEM PROTEIN LPTA"/>
    <property type="match status" value="1"/>
</dbReference>
<accession>A0A840NM54</accession>
<dbReference type="AlphaFoldDB" id="A0A840NM54"/>
<evidence type="ECO:0000313" key="3">
    <source>
        <dbReference type="EMBL" id="MBB5073756.1"/>
    </source>
</evidence>
<dbReference type="GO" id="GO:0009279">
    <property type="term" value="C:cell outer membrane"/>
    <property type="evidence" value="ECO:0007669"/>
    <property type="project" value="TreeGrafter"/>
</dbReference>
<organism evidence="3 4">
    <name type="scientific">Bartonella callosciuri</name>
    <dbReference type="NCBI Taxonomy" id="686223"/>
    <lineage>
        <taxon>Bacteria</taxon>
        <taxon>Pseudomonadati</taxon>
        <taxon>Pseudomonadota</taxon>
        <taxon>Alphaproteobacteria</taxon>
        <taxon>Hyphomicrobiales</taxon>
        <taxon>Bartonellaceae</taxon>
        <taxon>Bartonella</taxon>
    </lineage>
</organism>
<dbReference type="GO" id="GO:0030288">
    <property type="term" value="C:outer membrane-bounded periplasmic space"/>
    <property type="evidence" value="ECO:0007669"/>
    <property type="project" value="TreeGrafter"/>
</dbReference>
<dbReference type="GO" id="GO:0017089">
    <property type="term" value="F:glycolipid transfer activity"/>
    <property type="evidence" value="ECO:0007669"/>
    <property type="project" value="TreeGrafter"/>
</dbReference>
<dbReference type="EMBL" id="JACHIM010000003">
    <property type="protein sequence ID" value="MBB5073756.1"/>
    <property type="molecule type" value="Genomic_DNA"/>
</dbReference>
<dbReference type="PANTHER" id="PTHR36504">
    <property type="entry name" value="LIPOPOLYSACCHARIDE EXPORT SYSTEM PROTEIN LPTA"/>
    <property type="match status" value="1"/>
</dbReference>
<evidence type="ECO:0000259" key="2">
    <source>
        <dbReference type="Pfam" id="PF03968"/>
    </source>
</evidence>
<evidence type="ECO:0000313" key="4">
    <source>
        <dbReference type="Proteomes" id="UP000561417"/>
    </source>
</evidence>
<reference evidence="3 4" key="1">
    <citation type="submission" date="2020-08" db="EMBL/GenBank/DDBJ databases">
        <title>Genomic Encyclopedia of Type Strains, Phase IV (KMG-IV): sequencing the most valuable type-strain genomes for metagenomic binning, comparative biology and taxonomic classification.</title>
        <authorList>
            <person name="Goeker M."/>
        </authorList>
    </citation>
    <scope>NUCLEOTIDE SEQUENCE [LARGE SCALE GENOMIC DNA]</scope>
    <source>
        <strain evidence="3 4">DSM 28538</strain>
    </source>
</reference>
<protein>
    <submittedName>
        <fullName evidence="3">Lipopolysaccharide export system protein LptA</fullName>
    </submittedName>
</protein>
<feature type="domain" description="Organic solvent tolerance-like N-terminal" evidence="2">
    <location>
        <begin position="51"/>
        <end position="174"/>
    </location>
</feature>
<dbReference type="GO" id="GO:0015920">
    <property type="term" value="P:lipopolysaccharide transport"/>
    <property type="evidence" value="ECO:0007669"/>
    <property type="project" value="TreeGrafter"/>
</dbReference>
<dbReference type="InterPro" id="IPR052037">
    <property type="entry name" value="LPS_export_LptA"/>
</dbReference>
<sequence length="202" mass="21973">MKPKGSYKKWMGIALTLSMKMLGFGTVFGYAEVAHFGISLSNDKKPVELYADSLEIIDKEGVALFNGDVSVVQGECLLRTEKLVVYYDKAHKLANSDKIDMKPSSPAWFDSAGVKKVEALGKVYIKIATQIATGDKGVFDGKSKMMSLTGNRVVLTDGDNVATGCKLTADMKSGKAFLKGCETSEKKDRVSIIFKQSQKNGH</sequence>
<keyword evidence="1" id="KW-0732">Signal</keyword>
<keyword evidence="4" id="KW-1185">Reference proteome</keyword>
<dbReference type="Proteomes" id="UP000561417">
    <property type="component" value="Unassembled WGS sequence"/>
</dbReference>
<name>A0A840NM54_9HYPH</name>
<evidence type="ECO:0000256" key="1">
    <source>
        <dbReference type="ARBA" id="ARBA00022729"/>
    </source>
</evidence>
<comment type="caution">
    <text evidence="3">The sequence shown here is derived from an EMBL/GenBank/DDBJ whole genome shotgun (WGS) entry which is preliminary data.</text>
</comment>
<dbReference type="Gene3D" id="2.60.450.10">
    <property type="entry name" value="Lipopolysaccharide (LPS) transport protein A like domain"/>
    <property type="match status" value="1"/>
</dbReference>
<proteinExistence type="predicted"/>
<gene>
    <name evidence="3" type="ORF">HNQ69_000882</name>
</gene>
<dbReference type="Pfam" id="PF03968">
    <property type="entry name" value="LptD_N"/>
    <property type="match status" value="1"/>
</dbReference>